<protein>
    <recommendedName>
        <fullName evidence="4">CBS domain-containing protein</fullName>
    </recommendedName>
</protein>
<dbReference type="InterPro" id="IPR005170">
    <property type="entry name" value="Transptr-assoc_dom"/>
</dbReference>
<evidence type="ECO:0000313" key="5">
    <source>
        <dbReference type="EMBL" id="OGG96630.1"/>
    </source>
</evidence>
<dbReference type="Proteomes" id="UP000178449">
    <property type="component" value="Unassembled WGS sequence"/>
</dbReference>
<evidence type="ECO:0000256" key="2">
    <source>
        <dbReference type="ARBA" id="ARBA00023122"/>
    </source>
</evidence>
<dbReference type="InterPro" id="IPR046342">
    <property type="entry name" value="CBS_dom_sf"/>
</dbReference>
<dbReference type="InterPro" id="IPR044751">
    <property type="entry name" value="Ion_transp-like_CBS"/>
</dbReference>
<evidence type="ECO:0000256" key="3">
    <source>
        <dbReference type="PROSITE-ProRule" id="PRU00703"/>
    </source>
</evidence>
<dbReference type="Pfam" id="PF03471">
    <property type="entry name" value="CorC_HlyC"/>
    <property type="match status" value="1"/>
</dbReference>
<feature type="domain" description="CBS" evidence="4">
    <location>
        <begin position="118"/>
        <end position="175"/>
    </location>
</feature>
<dbReference type="SMART" id="SM00116">
    <property type="entry name" value="CBS"/>
    <property type="match status" value="2"/>
</dbReference>
<dbReference type="CDD" id="cd04590">
    <property type="entry name" value="CBS_pair_CorC_HlyC_assoc"/>
    <property type="match status" value="1"/>
</dbReference>
<dbReference type="AlphaFoldDB" id="A0A1F6GEV0"/>
<dbReference type="EMBL" id="MFNE01000010">
    <property type="protein sequence ID" value="OGG96630.1"/>
    <property type="molecule type" value="Genomic_DNA"/>
</dbReference>
<dbReference type="STRING" id="1817772.A2527_03475"/>
<sequence length="266" mass="29731">MDGPGSYSLLDLIKKSFSNFSADENKEASVVNPEETVLLDNLEHYFLSTACEVNTPRTQMITLEKDATVNEAIKVFLECGYSRIPVQEGKTDNIVGICVAIDLFAYVDEGRDKKLSEIMRDPLFVSYSKPIHQLLSEFQQKGMHMAIVVDEYGGVDGLITVTDIIEELVGEIPDTTNRHEDPGWSTDEDGNILMDASFELFEFNELYNTDFDKDGIETIGGYVCHKLGKIPLKGEQIQLGNVHITVEDTTDRSLTKLKISRPSNLP</sequence>
<dbReference type="GO" id="GO:0050660">
    <property type="term" value="F:flavin adenine dinucleotide binding"/>
    <property type="evidence" value="ECO:0007669"/>
    <property type="project" value="InterPro"/>
</dbReference>
<dbReference type="SUPFAM" id="SSF56176">
    <property type="entry name" value="FAD-binding/transporter-associated domain-like"/>
    <property type="match status" value="1"/>
</dbReference>
<name>A0A1F6GEV0_9PROT</name>
<proteinExistence type="predicted"/>
<dbReference type="Pfam" id="PF00571">
    <property type="entry name" value="CBS"/>
    <property type="match status" value="2"/>
</dbReference>
<dbReference type="InterPro" id="IPR000644">
    <property type="entry name" value="CBS_dom"/>
</dbReference>
<dbReference type="InterPro" id="IPR016169">
    <property type="entry name" value="FAD-bd_PCMH_sub2"/>
</dbReference>
<feature type="domain" description="CBS" evidence="4">
    <location>
        <begin position="56"/>
        <end position="113"/>
    </location>
</feature>
<dbReference type="PANTHER" id="PTHR22777">
    <property type="entry name" value="HEMOLYSIN-RELATED"/>
    <property type="match status" value="1"/>
</dbReference>
<gene>
    <name evidence="5" type="ORF">A2527_03475</name>
</gene>
<keyword evidence="2 3" id="KW-0129">CBS domain</keyword>
<dbReference type="PROSITE" id="PS51371">
    <property type="entry name" value="CBS"/>
    <property type="match status" value="2"/>
</dbReference>
<comment type="caution">
    <text evidence="5">The sequence shown here is derived from an EMBL/GenBank/DDBJ whole genome shotgun (WGS) entry which is preliminary data.</text>
</comment>
<accession>A0A1F6GEV0</accession>
<dbReference type="Gene3D" id="3.10.580.10">
    <property type="entry name" value="CBS-domain"/>
    <property type="match status" value="1"/>
</dbReference>
<dbReference type="InterPro" id="IPR036318">
    <property type="entry name" value="FAD-bd_PCMH-like_sf"/>
</dbReference>
<dbReference type="SUPFAM" id="SSF54631">
    <property type="entry name" value="CBS-domain pair"/>
    <property type="match status" value="1"/>
</dbReference>
<evidence type="ECO:0000313" key="6">
    <source>
        <dbReference type="Proteomes" id="UP000178449"/>
    </source>
</evidence>
<organism evidence="5 6">
    <name type="scientific">Candidatus Lambdaproteobacteria bacterium RIFOXYD2_FULL_50_16</name>
    <dbReference type="NCBI Taxonomy" id="1817772"/>
    <lineage>
        <taxon>Bacteria</taxon>
        <taxon>Pseudomonadati</taxon>
        <taxon>Pseudomonadota</taxon>
        <taxon>Candidatus Lambdaproteobacteria</taxon>
    </lineage>
</organism>
<evidence type="ECO:0000256" key="1">
    <source>
        <dbReference type="ARBA" id="ARBA00022737"/>
    </source>
</evidence>
<evidence type="ECO:0000259" key="4">
    <source>
        <dbReference type="PROSITE" id="PS51371"/>
    </source>
</evidence>
<dbReference type="SMART" id="SM01091">
    <property type="entry name" value="CorC_HlyC"/>
    <property type="match status" value="1"/>
</dbReference>
<reference evidence="5 6" key="1">
    <citation type="journal article" date="2016" name="Nat. Commun.">
        <title>Thousands of microbial genomes shed light on interconnected biogeochemical processes in an aquifer system.</title>
        <authorList>
            <person name="Anantharaman K."/>
            <person name="Brown C.T."/>
            <person name="Hug L.A."/>
            <person name="Sharon I."/>
            <person name="Castelle C.J."/>
            <person name="Probst A.J."/>
            <person name="Thomas B.C."/>
            <person name="Singh A."/>
            <person name="Wilkins M.J."/>
            <person name="Karaoz U."/>
            <person name="Brodie E.L."/>
            <person name="Williams K.H."/>
            <person name="Hubbard S.S."/>
            <person name="Banfield J.F."/>
        </authorList>
    </citation>
    <scope>NUCLEOTIDE SEQUENCE [LARGE SCALE GENOMIC DNA]</scope>
</reference>
<dbReference type="FunFam" id="3.10.580.10:FF:000002">
    <property type="entry name" value="Magnesium/cobalt efflux protein CorC"/>
    <property type="match status" value="1"/>
</dbReference>
<dbReference type="Gene3D" id="3.30.465.10">
    <property type="match status" value="1"/>
</dbReference>
<keyword evidence="1" id="KW-0677">Repeat</keyword>
<dbReference type="PANTHER" id="PTHR22777:SF17">
    <property type="entry name" value="UPF0053 PROTEIN SLL0260"/>
    <property type="match status" value="1"/>
</dbReference>